<protein>
    <submittedName>
        <fullName evidence="1">Uncharacterized protein</fullName>
    </submittedName>
</protein>
<dbReference type="KEGG" id="ere:EUBREC_3354"/>
<evidence type="ECO:0000313" key="2">
    <source>
        <dbReference type="Proteomes" id="UP000001477"/>
    </source>
</evidence>
<evidence type="ECO:0000313" key="1">
    <source>
        <dbReference type="EMBL" id="ACR77080.1"/>
    </source>
</evidence>
<reference evidence="1 2" key="1">
    <citation type="journal article" date="2009" name="Proc. Natl. Acad. Sci. U.S.A.">
        <title>Characterizing a model human gut microbiota composed of members of its two dominant bacterial phyla.</title>
        <authorList>
            <person name="Mahowald M.A."/>
            <person name="Rey F.E."/>
            <person name="Seedorf H."/>
            <person name="Turnbaugh P.J."/>
            <person name="Fulton R.S."/>
            <person name="Wollam A."/>
            <person name="Shah N."/>
            <person name="Wang C."/>
            <person name="Magrini V."/>
            <person name="Wilson R.K."/>
            <person name="Cantarel B.L."/>
            <person name="Coutinho P.M."/>
            <person name="Henrissat B."/>
            <person name="Crock L.W."/>
            <person name="Russell A."/>
            <person name="Verberkmoes N.C."/>
            <person name="Hettich R.L."/>
            <person name="Gordon J.I."/>
        </authorList>
    </citation>
    <scope>NUCLEOTIDE SEQUENCE [LARGE SCALE GENOMIC DNA]</scope>
    <source>
        <strain evidence="2">ATCC 33656 / DSM 3377 / JCM 17463 / KCTC 5835 / LMG 30912 / VPI 0990</strain>
    </source>
</reference>
<sequence>MHANWPHKINDQINRKRQGLPDAGCQRGATAILLFVCMLSLFSTNCPNIIVLHSANTSELQATKKPHNYHKIAVWQKDDRIRKSPLKFCVYHYNELEGDCQAAIITELCRREKLYLSTCLLIHIKVHRSKSPR</sequence>
<proteinExistence type="predicted"/>
<dbReference type="STRING" id="515619.EUBREC_3354"/>
<gene>
    <name evidence="1" type="ordered locus">EUBREC_3354</name>
</gene>
<organism evidence="1 2">
    <name type="scientific">Agathobacter rectalis (strain ATCC 33656 / DSM 3377 / JCM 17463 / KCTC 5835 / VPI 0990)</name>
    <name type="common">Eubacterium rectale</name>
    <dbReference type="NCBI Taxonomy" id="515619"/>
    <lineage>
        <taxon>Bacteria</taxon>
        <taxon>Bacillati</taxon>
        <taxon>Bacillota</taxon>
        <taxon>Clostridia</taxon>
        <taxon>Lachnospirales</taxon>
        <taxon>Lachnospiraceae</taxon>
        <taxon>Agathobacter</taxon>
    </lineage>
</organism>
<name>C4ZDV4_AGARV</name>
<dbReference type="Proteomes" id="UP000001477">
    <property type="component" value="Chromosome"/>
</dbReference>
<dbReference type="AlphaFoldDB" id="C4ZDV4"/>
<dbReference type="PaxDb" id="515619-EUBREC_3354"/>
<accession>C4ZDV4</accession>
<dbReference type="HOGENOM" id="CLU_1903544_0_0_9"/>
<dbReference type="EMBL" id="CP001107">
    <property type="protein sequence ID" value="ACR77080.1"/>
    <property type="molecule type" value="Genomic_DNA"/>
</dbReference>